<reference evidence="1 2" key="1">
    <citation type="submission" date="2012-06" db="EMBL/GenBank/DDBJ databases">
        <title>The complete chromosome of genome of Turneriella parva DSM 21527.</title>
        <authorList>
            <consortium name="US DOE Joint Genome Institute (JGI-PGF)"/>
            <person name="Lucas S."/>
            <person name="Han J."/>
            <person name="Lapidus A."/>
            <person name="Bruce D."/>
            <person name="Goodwin L."/>
            <person name="Pitluck S."/>
            <person name="Peters L."/>
            <person name="Kyrpides N."/>
            <person name="Mavromatis K."/>
            <person name="Ivanova N."/>
            <person name="Mikhailova N."/>
            <person name="Chertkov O."/>
            <person name="Detter J.C."/>
            <person name="Tapia R."/>
            <person name="Han C."/>
            <person name="Land M."/>
            <person name="Hauser L."/>
            <person name="Markowitz V."/>
            <person name="Cheng J.-F."/>
            <person name="Hugenholtz P."/>
            <person name="Woyke T."/>
            <person name="Wu D."/>
            <person name="Gronow S."/>
            <person name="Wellnitz S."/>
            <person name="Brambilla E."/>
            <person name="Klenk H.-P."/>
            <person name="Eisen J.A."/>
        </authorList>
    </citation>
    <scope>NUCLEOTIDE SEQUENCE [LARGE SCALE GENOMIC DNA]</scope>
    <source>
        <strain evidence="2">ATCC BAA-1111 / DSM 21527 / NCTC 11395 / H</strain>
    </source>
</reference>
<protein>
    <submittedName>
        <fullName evidence="1">Uncharacterized protein</fullName>
    </submittedName>
</protein>
<organism evidence="1 2">
    <name type="scientific">Turneriella parva (strain ATCC BAA-1111 / DSM 21527 / NCTC 11395 / H)</name>
    <name type="common">Leptospira parva</name>
    <dbReference type="NCBI Taxonomy" id="869212"/>
    <lineage>
        <taxon>Bacteria</taxon>
        <taxon>Pseudomonadati</taxon>
        <taxon>Spirochaetota</taxon>
        <taxon>Spirochaetia</taxon>
        <taxon>Leptospirales</taxon>
        <taxon>Leptospiraceae</taxon>
        <taxon>Turneriella</taxon>
    </lineage>
</organism>
<dbReference type="RefSeq" id="WP_014805087.1">
    <property type="nucleotide sequence ID" value="NC_018020.1"/>
</dbReference>
<sequence>MLKMWQLHLWLGVIFTGASFYGTATPLTAAEAPAAKNSASSPVAKIDEREVMLRNLIDAGVLMLEGKAYEQFIQAFVSPEDRRRFEQAYAKQGGINYEVWGSEKGVKLLNVLKQISVKDIVIRDNKACYRTDAAPSGTFSFAYTKGAWYIENQAKCAVDKPAPTPDEQIKAVP</sequence>
<gene>
    <name evidence="1" type="ordered locus">Turpa_3977</name>
</gene>
<accession>I4BBF4</accession>
<dbReference type="AlphaFoldDB" id="I4BBF4"/>
<proteinExistence type="predicted"/>
<name>I4BBF4_TURPD</name>
<dbReference type="EMBL" id="CP002959">
    <property type="protein sequence ID" value="AFM14611.1"/>
    <property type="molecule type" value="Genomic_DNA"/>
</dbReference>
<evidence type="ECO:0000313" key="2">
    <source>
        <dbReference type="Proteomes" id="UP000006048"/>
    </source>
</evidence>
<dbReference type="HOGENOM" id="CLU_1546903_0_0_12"/>
<evidence type="ECO:0000313" key="1">
    <source>
        <dbReference type="EMBL" id="AFM14611.1"/>
    </source>
</evidence>
<dbReference type="KEGG" id="tpx:Turpa_3977"/>
<dbReference type="Proteomes" id="UP000006048">
    <property type="component" value="Chromosome"/>
</dbReference>
<keyword evidence="2" id="KW-1185">Reference proteome</keyword>